<dbReference type="Proteomes" id="UP000298030">
    <property type="component" value="Unassembled WGS sequence"/>
</dbReference>
<proteinExistence type="predicted"/>
<dbReference type="Gene3D" id="1.20.1280.50">
    <property type="match status" value="1"/>
</dbReference>
<organism evidence="1 2">
    <name type="scientific">Coprinellus micaceus</name>
    <name type="common">Glistening ink-cap mushroom</name>
    <name type="synonym">Coprinus micaceus</name>
    <dbReference type="NCBI Taxonomy" id="71717"/>
    <lineage>
        <taxon>Eukaryota</taxon>
        <taxon>Fungi</taxon>
        <taxon>Dikarya</taxon>
        <taxon>Basidiomycota</taxon>
        <taxon>Agaricomycotina</taxon>
        <taxon>Agaricomycetes</taxon>
        <taxon>Agaricomycetidae</taxon>
        <taxon>Agaricales</taxon>
        <taxon>Agaricineae</taxon>
        <taxon>Psathyrellaceae</taxon>
        <taxon>Coprinellus</taxon>
    </lineage>
</organism>
<dbReference type="EMBL" id="QPFP01000005">
    <property type="protein sequence ID" value="TEB36744.1"/>
    <property type="molecule type" value="Genomic_DNA"/>
</dbReference>
<comment type="caution">
    <text evidence="1">The sequence shown here is derived from an EMBL/GenBank/DDBJ whole genome shotgun (WGS) entry which is preliminary data.</text>
</comment>
<protein>
    <submittedName>
        <fullName evidence="1">Uncharacterized protein</fullName>
    </submittedName>
</protein>
<gene>
    <name evidence="1" type="ORF">FA13DRAFT_1787108</name>
</gene>
<dbReference type="OrthoDB" id="3043464at2759"/>
<dbReference type="AlphaFoldDB" id="A0A4Y7TS38"/>
<accession>A0A4Y7TS38</accession>
<evidence type="ECO:0000313" key="2">
    <source>
        <dbReference type="Proteomes" id="UP000298030"/>
    </source>
</evidence>
<evidence type="ECO:0000313" key="1">
    <source>
        <dbReference type="EMBL" id="TEB36744.1"/>
    </source>
</evidence>
<reference evidence="1 2" key="1">
    <citation type="journal article" date="2019" name="Nat. Ecol. Evol.">
        <title>Megaphylogeny resolves global patterns of mushroom evolution.</title>
        <authorList>
            <person name="Varga T."/>
            <person name="Krizsan K."/>
            <person name="Foldi C."/>
            <person name="Dima B."/>
            <person name="Sanchez-Garcia M."/>
            <person name="Sanchez-Ramirez S."/>
            <person name="Szollosi G.J."/>
            <person name="Szarkandi J.G."/>
            <person name="Papp V."/>
            <person name="Albert L."/>
            <person name="Andreopoulos W."/>
            <person name="Angelini C."/>
            <person name="Antonin V."/>
            <person name="Barry K.W."/>
            <person name="Bougher N.L."/>
            <person name="Buchanan P."/>
            <person name="Buyck B."/>
            <person name="Bense V."/>
            <person name="Catcheside P."/>
            <person name="Chovatia M."/>
            <person name="Cooper J."/>
            <person name="Damon W."/>
            <person name="Desjardin D."/>
            <person name="Finy P."/>
            <person name="Geml J."/>
            <person name="Haridas S."/>
            <person name="Hughes K."/>
            <person name="Justo A."/>
            <person name="Karasinski D."/>
            <person name="Kautmanova I."/>
            <person name="Kiss B."/>
            <person name="Kocsube S."/>
            <person name="Kotiranta H."/>
            <person name="LaButti K.M."/>
            <person name="Lechner B.E."/>
            <person name="Liimatainen K."/>
            <person name="Lipzen A."/>
            <person name="Lukacs Z."/>
            <person name="Mihaltcheva S."/>
            <person name="Morgado L.N."/>
            <person name="Niskanen T."/>
            <person name="Noordeloos M.E."/>
            <person name="Ohm R.A."/>
            <person name="Ortiz-Santana B."/>
            <person name="Ovrebo C."/>
            <person name="Racz N."/>
            <person name="Riley R."/>
            <person name="Savchenko A."/>
            <person name="Shiryaev A."/>
            <person name="Soop K."/>
            <person name="Spirin V."/>
            <person name="Szebenyi C."/>
            <person name="Tomsovsky M."/>
            <person name="Tulloss R.E."/>
            <person name="Uehling J."/>
            <person name="Grigoriev I.V."/>
            <person name="Vagvolgyi C."/>
            <person name="Papp T."/>
            <person name="Martin F.M."/>
            <person name="Miettinen O."/>
            <person name="Hibbett D.S."/>
            <person name="Nagy L.G."/>
        </authorList>
    </citation>
    <scope>NUCLEOTIDE SEQUENCE [LARGE SCALE GENOMIC DNA]</scope>
    <source>
        <strain evidence="1 2">FP101781</strain>
    </source>
</reference>
<keyword evidence="2" id="KW-1185">Reference proteome</keyword>
<name>A0A4Y7TS38_COPMI</name>
<sequence length="620" mass="70107">MDSPFSSFLDSNYVPSDDEAATIKEMVASRDAALKDLDERIRALTDERMKHAKFIKDHNALVSPMRKLPTDILSSIFRSYLEQCHWRSSYRSRQHPSVLLTHICRRWREIALGTPLLWTTIRVKCPSSPYHFYKSCPESLRNRLAQVWDTLTQKEEHMFAMCAERSANCPLRLTVVASDVFPITSQGTGSTPYYLKIDEEGRRRLLDAICDTSPRWERITLDIRIENLASPILNLLRVTAERAPQLQSIQFAGAVSPLEQDVASACQGFTLFAAQGLHTLRWGQLMSMAMASSIPVRWENVTEIYFGDSAGGQIGHRQQMSFADAIEMLEKCPHLARCTMSLRNSAEDGDNAWFAAAPPAFTQPFTFERKIVLPQLHTLGIRAPAIPTGFASALVLPSLHTLSLHSKRYRRGLLNDRGTVEFARVFGSQLKNAAFNFASLTQFGLFECLRSLPVVTRLRLTEGYDYLDAGIQSPPGGTKAMLNASILAQLRPKYNEKGYLVGQCYCPKLERLFCNLAGQDTVEGSLVEFVRSRREIPVESQHEIARIKEVAMNLDLSETVDIGRELRETGIDMVDCILKIRYRGLDEDTERQIGYKTYSPRDLYEDVCRDEFEGDLLGIL</sequence>
<dbReference type="STRING" id="71717.A0A4Y7TS38"/>